<proteinExistence type="predicted"/>
<dbReference type="EMBL" id="JEMA01001094">
    <property type="protein sequence ID" value="KYF62469.1"/>
    <property type="molecule type" value="Genomic_DNA"/>
</dbReference>
<name>A0A150Q3C4_SORCE</name>
<dbReference type="AlphaFoldDB" id="A0A150Q3C4"/>
<evidence type="ECO:0000256" key="1">
    <source>
        <dbReference type="ARBA" id="ARBA00022729"/>
    </source>
</evidence>
<accession>A0A150Q3C4</accession>
<evidence type="ECO:0000313" key="3">
    <source>
        <dbReference type="EMBL" id="KYF62469.1"/>
    </source>
</evidence>
<dbReference type="Pfam" id="PF02608">
    <property type="entry name" value="Bmp"/>
    <property type="match status" value="1"/>
</dbReference>
<evidence type="ECO:0000313" key="4">
    <source>
        <dbReference type="Proteomes" id="UP000075260"/>
    </source>
</evidence>
<dbReference type="GO" id="GO:0005886">
    <property type="term" value="C:plasma membrane"/>
    <property type="evidence" value="ECO:0007669"/>
    <property type="project" value="InterPro"/>
</dbReference>
<dbReference type="CDD" id="cd19963">
    <property type="entry name" value="PBP1_BMP-like"/>
    <property type="match status" value="1"/>
</dbReference>
<sequence>MKSTLRTPLLPWAGAPRGARLLALFRPLLLALSLLPAAACSKEESSEQPLTVGFIYVGARDDYGYNQAHAEGAAAVVKLAGVKTREEENVAETVAVQKTIESMINLDGASVIFPTSFGYFDPHVLKVAEKFPDRTFLHCGGLYDGSKHPSNVGSYFGYIDEAEYVSGIVAGMTTRSGKLGFIAAKPIPQVLRNINAFTLGVRSVNPGATTAVIFTGDWSMPVKEAEAANSLIDQGVDVLTAHVDSPRVIIELAERRGAFSTGYHTNQATLAPRGYLTGAEWNWSRVYTDYIASIREGKPYPHLLRGGFKEGFVKLSPYGPAVSEEAKKKAEEAKARLTEGTLTVFKGPIKDNEGKVVVAEAVEQQQTDIVLESMNYLVDGVVGSLQK</sequence>
<gene>
    <name evidence="3" type="ORF">BE15_24330</name>
</gene>
<dbReference type="InterPro" id="IPR052910">
    <property type="entry name" value="ABC-Purine-Binding"/>
</dbReference>
<feature type="domain" description="ABC transporter substrate-binding protein PnrA-like" evidence="2">
    <location>
        <begin position="51"/>
        <end position="332"/>
    </location>
</feature>
<organism evidence="3 4">
    <name type="scientific">Sorangium cellulosum</name>
    <name type="common">Polyangium cellulosum</name>
    <dbReference type="NCBI Taxonomy" id="56"/>
    <lineage>
        <taxon>Bacteria</taxon>
        <taxon>Pseudomonadati</taxon>
        <taxon>Myxococcota</taxon>
        <taxon>Polyangia</taxon>
        <taxon>Polyangiales</taxon>
        <taxon>Polyangiaceae</taxon>
        <taxon>Sorangium</taxon>
    </lineage>
</organism>
<dbReference type="Proteomes" id="UP000075260">
    <property type="component" value="Unassembled WGS sequence"/>
</dbReference>
<dbReference type="InterPro" id="IPR003760">
    <property type="entry name" value="PnrA-like"/>
</dbReference>
<evidence type="ECO:0000259" key="2">
    <source>
        <dbReference type="Pfam" id="PF02608"/>
    </source>
</evidence>
<keyword evidence="1" id="KW-0732">Signal</keyword>
<dbReference type="Gene3D" id="3.40.50.2300">
    <property type="match status" value="2"/>
</dbReference>
<dbReference type="PANTHER" id="PTHR43208">
    <property type="entry name" value="ABC TRANSPORTER SUBSTRATE-BINDING PROTEIN"/>
    <property type="match status" value="1"/>
</dbReference>
<reference evidence="3 4" key="1">
    <citation type="submission" date="2014-02" db="EMBL/GenBank/DDBJ databases">
        <title>The small core and large imbalanced accessory genome model reveals a collaborative survival strategy of Sorangium cellulosum strains in nature.</title>
        <authorList>
            <person name="Han K."/>
            <person name="Peng R."/>
            <person name="Blom J."/>
            <person name="Li Y.-Z."/>
        </authorList>
    </citation>
    <scope>NUCLEOTIDE SEQUENCE [LARGE SCALE GENOMIC DNA]</scope>
    <source>
        <strain evidence="3 4">So0008-312</strain>
    </source>
</reference>
<protein>
    <submittedName>
        <fullName evidence="3">ABC transporter substrate-binding protein</fullName>
    </submittedName>
</protein>
<dbReference type="PANTHER" id="PTHR43208:SF1">
    <property type="entry name" value="ABC TRANSPORTER SUBSTRATE-BINDING PROTEIN"/>
    <property type="match status" value="1"/>
</dbReference>
<dbReference type="RefSeq" id="WP_061612644.1">
    <property type="nucleotide sequence ID" value="NZ_JEMA01001094.1"/>
</dbReference>
<comment type="caution">
    <text evidence="3">The sequence shown here is derived from an EMBL/GenBank/DDBJ whole genome shotgun (WGS) entry which is preliminary data.</text>
</comment>